<dbReference type="PANTHER" id="PTHR38445">
    <property type="entry name" value="HTH-TYPE TRANSCRIPTIONAL REPRESSOR YTRA"/>
    <property type="match status" value="1"/>
</dbReference>
<gene>
    <name evidence="4" type="primary">yjiR</name>
    <name evidence="4" type="ORF">ERS450000_04999</name>
</gene>
<dbReference type="PANTHER" id="PTHR38445:SF9">
    <property type="entry name" value="HTH-TYPE TRANSCRIPTIONAL REPRESSOR YTRA"/>
    <property type="match status" value="1"/>
</dbReference>
<dbReference type="InterPro" id="IPR036388">
    <property type="entry name" value="WH-like_DNA-bd_sf"/>
</dbReference>
<dbReference type="GO" id="GO:0003700">
    <property type="term" value="F:DNA-binding transcription factor activity"/>
    <property type="evidence" value="ECO:0007669"/>
    <property type="project" value="InterPro"/>
</dbReference>
<keyword evidence="3" id="KW-0804">Transcription</keyword>
<keyword evidence="2" id="KW-0238">DNA-binding</keyword>
<dbReference type="Gene3D" id="1.10.10.10">
    <property type="entry name" value="Winged helix-like DNA-binding domain superfamily/Winged helix DNA-binding domain"/>
    <property type="match status" value="1"/>
</dbReference>
<dbReference type="SMART" id="SM00345">
    <property type="entry name" value="HTH_GNTR"/>
    <property type="match status" value="1"/>
</dbReference>
<dbReference type="Pfam" id="PF00392">
    <property type="entry name" value="GntR"/>
    <property type="match status" value="1"/>
</dbReference>
<dbReference type="PROSITE" id="PS50949">
    <property type="entry name" value="HTH_GNTR"/>
    <property type="match status" value="1"/>
</dbReference>
<dbReference type="EMBL" id="LN868939">
    <property type="protein sequence ID" value="CRY82520.1"/>
    <property type="molecule type" value="Genomic_DNA"/>
</dbReference>
<accession>A0A0H5P3U7</accession>
<dbReference type="KEGG" id="nfr:ERS450000_04999"/>
<dbReference type="InterPro" id="IPR000524">
    <property type="entry name" value="Tscrpt_reg_HTH_GntR"/>
</dbReference>
<evidence type="ECO:0000313" key="5">
    <source>
        <dbReference type="Proteomes" id="UP000057820"/>
    </source>
</evidence>
<keyword evidence="1" id="KW-0805">Transcription regulation</keyword>
<keyword evidence="4" id="KW-0614">Plasmid</keyword>
<geneLocation type="plasmid" evidence="4">
    <name>2</name>
</geneLocation>
<dbReference type="SUPFAM" id="SSF46785">
    <property type="entry name" value="Winged helix' DNA-binding domain"/>
    <property type="match status" value="1"/>
</dbReference>
<evidence type="ECO:0000256" key="3">
    <source>
        <dbReference type="ARBA" id="ARBA00023163"/>
    </source>
</evidence>
<name>A0A0H5P3U7_NOCFR</name>
<dbReference type="CDD" id="cd07377">
    <property type="entry name" value="WHTH_GntR"/>
    <property type="match status" value="1"/>
</dbReference>
<evidence type="ECO:0000256" key="2">
    <source>
        <dbReference type="ARBA" id="ARBA00023125"/>
    </source>
</evidence>
<dbReference type="RefSeq" id="WP_082668795.1">
    <property type="nucleotide sequence ID" value="NZ_CP031418.1"/>
</dbReference>
<dbReference type="GO" id="GO:0003677">
    <property type="term" value="F:DNA binding"/>
    <property type="evidence" value="ECO:0007669"/>
    <property type="project" value="UniProtKB-KW"/>
</dbReference>
<evidence type="ECO:0000313" key="4">
    <source>
        <dbReference type="EMBL" id="CRY82520.1"/>
    </source>
</evidence>
<dbReference type="InterPro" id="IPR036390">
    <property type="entry name" value="WH_DNA-bd_sf"/>
</dbReference>
<dbReference type="AlphaFoldDB" id="A0A0H5P3U7"/>
<organism evidence="4 5">
    <name type="scientific">Nocardia farcinica</name>
    <dbReference type="NCBI Taxonomy" id="37329"/>
    <lineage>
        <taxon>Bacteria</taxon>
        <taxon>Bacillati</taxon>
        <taxon>Actinomycetota</taxon>
        <taxon>Actinomycetes</taxon>
        <taxon>Mycobacteriales</taxon>
        <taxon>Nocardiaceae</taxon>
        <taxon>Nocardia</taxon>
    </lineage>
</organism>
<evidence type="ECO:0000256" key="1">
    <source>
        <dbReference type="ARBA" id="ARBA00023015"/>
    </source>
</evidence>
<proteinExistence type="predicted"/>
<reference evidence="5" key="1">
    <citation type="submission" date="2015-03" db="EMBL/GenBank/DDBJ databases">
        <authorList>
            <consortium name="Pathogen Informatics"/>
        </authorList>
    </citation>
    <scope>NUCLEOTIDE SEQUENCE [LARGE SCALE GENOMIC DNA]</scope>
    <source>
        <strain evidence="5">NCTC11134</strain>
        <plasmid evidence="5">2</plasmid>
    </source>
</reference>
<sequence>MLSVTIDPTSAEPPYEQLRLAVLARVRSGELTAGTKIPTVRALAAELGLAPNTVARAYRELEADGVLETRGRQGSFIASSGDPTRDAAGRAAAAYLAAIRRLGLDDEDALHYLRAALGRPTGSAPGDERRG</sequence>
<dbReference type="Proteomes" id="UP000057820">
    <property type="component" value="Plasmid 2"/>
</dbReference>
<protein>
    <submittedName>
        <fullName evidence="4">Uncharacterized HTH-type transcriptional regulator yjiR</fullName>
    </submittedName>
</protein>